<evidence type="ECO:0000256" key="3">
    <source>
        <dbReference type="ARBA" id="ARBA00022448"/>
    </source>
</evidence>
<dbReference type="InterPro" id="IPR013563">
    <property type="entry name" value="Oligopep_ABC_C"/>
</dbReference>
<dbReference type="EMBL" id="JAYFSI010000022">
    <property type="protein sequence ID" value="MEA5367371.1"/>
    <property type="molecule type" value="Genomic_DNA"/>
</dbReference>
<dbReference type="Pfam" id="PF00005">
    <property type="entry name" value="ABC_tran"/>
    <property type="match status" value="1"/>
</dbReference>
<dbReference type="Gene3D" id="3.40.50.300">
    <property type="entry name" value="P-loop containing nucleotide triphosphate hydrolases"/>
    <property type="match status" value="1"/>
</dbReference>
<dbReference type="InterPro" id="IPR027417">
    <property type="entry name" value="P-loop_NTPase"/>
</dbReference>
<evidence type="ECO:0000256" key="1">
    <source>
        <dbReference type="ARBA" id="ARBA00004202"/>
    </source>
</evidence>
<evidence type="ECO:0000256" key="2">
    <source>
        <dbReference type="ARBA" id="ARBA00005417"/>
    </source>
</evidence>
<keyword evidence="7" id="KW-0472">Membrane</keyword>
<evidence type="ECO:0000313" key="10">
    <source>
        <dbReference type="Proteomes" id="UP001304298"/>
    </source>
</evidence>
<dbReference type="CDD" id="cd03257">
    <property type="entry name" value="ABC_NikE_OppD_transporters"/>
    <property type="match status" value="1"/>
</dbReference>
<keyword evidence="10" id="KW-1185">Reference proteome</keyword>
<dbReference type="InterPro" id="IPR050388">
    <property type="entry name" value="ABC_Ni/Peptide_Import"/>
</dbReference>
<dbReference type="GO" id="GO:0005524">
    <property type="term" value="F:ATP binding"/>
    <property type="evidence" value="ECO:0007669"/>
    <property type="project" value="UniProtKB-KW"/>
</dbReference>
<dbReference type="InterPro" id="IPR003439">
    <property type="entry name" value="ABC_transporter-like_ATP-bd"/>
</dbReference>
<protein>
    <submittedName>
        <fullName evidence="9">ABC transporter ATP-binding protein</fullName>
    </submittedName>
</protein>
<keyword evidence="4" id="KW-1003">Cell membrane</keyword>
<reference evidence="9 10" key="1">
    <citation type="submission" date="2023-12" db="EMBL/GenBank/DDBJ databases">
        <title>Amycolatopsis sp. V23-08.</title>
        <authorList>
            <person name="Somphong A."/>
        </authorList>
    </citation>
    <scope>NUCLEOTIDE SEQUENCE [LARGE SCALE GENOMIC DNA]</scope>
    <source>
        <strain evidence="9 10">V23-08</strain>
    </source>
</reference>
<sequence length="332" mass="36304">MTPVLQVRNLHVDYETAAGPVHAVRGVDLDVHRGELVGIVGESGCGKTTLAYAITRLLRAPAHLTAGSVTFQGVHDTAPVSVTALTGSALRKFRWDRMSMVFQGAMNALNPVQRVSAQLQDLFHAHRPQLTKAERRTRVGELLDLVGLPERVARSYPHQLSGGMRQRVMIAMALALDPDVVVMDEPTTALDVLVQREILDALAELRRRLGFAVVFITHDLSLLLEISDRIAVMYAGRVVELGDSVKLRENPRHPYTAGLLNAFPTLRSERRDRHGIPGHPPDLAVPIAGCAFADRCGFVRPECTTTDVTLRPVGGTDVACHLYTAERQEVSG</sequence>
<organism evidence="9 10">
    <name type="scientific">Amycolatopsis heterodermiae</name>
    <dbReference type="NCBI Taxonomy" id="3110235"/>
    <lineage>
        <taxon>Bacteria</taxon>
        <taxon>Bacillati</taxon>
        <taxon>Actinomycetota</taxon>
        <taxon>Actinomycetes</taxon>
        <taxon>Pseudonocardiales</taxon>
        <taxon>Pseudonocardiaceae</taxon>
        <taxon>Amycolatopsis</taxon>
    </lineage>
</organism>
<evidence type="ECO:0000256" key="4">
    <source>
        <dbReference type="ARBA" id="ARBA00022475"/>
    </source>
</evidence>
<dbReference type="Proteomes" id="UP001304298">
    <property type="component" value="Unassembled WGS sequence"/>
</dbReference>
<evidence type="ECO:0000259" key="8">
    <source>
        <dbReference type="PROSITE" id="PS50893"/>
    </source>
</evidence>
<dbReference type="PROSITE" id="PS00211">
    <property type="entry name" value="ABC_TRANSPORTER_1"/>
    <property type="match status" value="1"/>
</dbReference>
<evidence type="ECO:0000256" key="7">
    <source>
        <dbReference type="ARBA" id="ARBA00023136"/>
    </source>
</evidence>
<comment type="similarity">
    <text evidence="2">Belongs to the ABC transporter superfamily.</text>
</comment>
<accession>A0ABU5RPN3</accession>
<keyword evidence="6 9" id="KW-0067">ATP-binding</keyword>
<comment type="caution">
    <text evidence="9">The sequence shown here is derived from an EMBL/GenBank/DDBJ whole genome shotgun (WGS) entry which is preliminary data.</text>
</comment>
<keyword evidence="3" id="KW-0813">Transport</keyword>
<dbReference type="RefSeq" id="WP_323337315.1">
    <property type="nucleotide sequence ID" value="NZ_JAYFSI010000022.1"/>
</dbReference>
<evidence type="ECO:0000256" key="6">
    <source>
        <dbReference type="ARBA" id="ARBA00022840"/>
    </source>
</evidence>
<dbReference type="PROSITE" id="PS50893">
    <property type="entry name" value="ABC_TRANSPORTER_2"/>
    <property type="match status" value="1"/>
</dbReference>
<name>A0ABU5RPN3_9PSEU</name>
<dbReference type="InterPro" id="IPR017871">
    <property type="entry name" value="ABC_transporter-like_CS"/>
</dbReference>
<dbReference type="PANTHER" id="PTHR43297:SF2">
    <property type="entry name" value="DIPEPTIDE TRANSPORT ATP-BINDING PROTEIN DPPD"/>
    <property type="match status" value="1"/>
</dbReference>
<evidence type="ECO:0000313" key="9">
    <source>
        <dbReference type="EMBL" id="MEA5367371.1"/>
    </source>
</evidence>
<gene>
    <name evidence="9" type="ORF">VA596_48125</name>
</gene>
<dbReference type="InterPro" id="IPR003593">
    <property type="entry name" value="AAA+_ATPase"/>
</dbReference>
<feature type="domain" description="ABC transporter" evidence="8">
    <location>
        <begin position="5"/>
        <end position="260"/>
    </location>
</feature>
<dbReference type="SUPFAM" id="SSF52540">
    <property type="entry name" value="P-loop containing nucleoside triphosphate hydrolases"/>
    <property type="match status" value="1"/>
</dbReference>
<dbReference type="PANTHER" id="PTHR43297">
    <property type="entry name" value="OLIGOPEPTIDE TRANSPORT ATP-BINDING PROTEIN APPD"/>
    <property type="match status" value="1"/>
</dbReference>
<dbReference type="Pfam" id="PF08352">
    <property type="entry name" value="oligo_HPY"/>
    <property type="match status" value="1"/>
</dbReference>
<evidence type="ECO:0000256" key="5">
    <source>
        <dbReference type="ARBA" id="ARBA00022741"/>
    </source>
</evidence>
<proteinExistence type="inferred from homology"/>
<dbReference type="NCBIfam" id="TIGR01727">
    <property type="entry name" value="oligo_HPY"/>
    <property type="match status" value="1"/>
</dbReference>
<dbReference type="SMART" id="SM00382">
    <property type="entry name" value="AAA"/>
    <property type="match status" value="1"/>
</dbReference>
<comment type="subcellular location">
    <subcellularLocation>
        <location evidence="1">Cell membrane</location>
        <topology evidence="1">Peripheral membrane protein</topology>
    </subcellularLocation>
</comment>
<keyword evidence="5" id="KW-0547">Nucleotide-binding</keyword>